<gene>
    <name evidence="1" type="ORF">LPH55_02480</name>
</gene>
<dbReference type="EMBL" id="JAJPPU010000001">
    <property type="protein sequence ID" value="MCD8472366.1"/>
    <property type="molecule type" value="Genomic_DNA"/>
</dbReference>
<keyword evidence="2" id="KW-1185">Reference proteome</keyword>
<dbReference type="GeneID" id="68901383"/>
<protein>
    <submittedName>
        <fullName evidence="1">Uncharacterized protein</fullName>
    </submittedName>
</protein>
<proteinExistence type="predicted"/>
<accession>A0ABS8TTH9</accession>
<evidence type="ECO:0000313" key="2">
    <source>
        <dbReference type="Proteomes" id="UP001430701"/>
    </source>
</evidence>
<organism evidence="1 2">
    <name type="scientific">Xylella taiwanensis</name>
    <dbReference type="NCBI Taxonomy" id="1444770"/>
    <lineage>
        <taxon>Bacteria</taxon>
        <taxon>Pseudomonadati</taxon>
        <taxon>Pseudomonadota</taxon>
        <taxon>Gammaproteobacteria</taxon>
        <taxon>Lysobacterales</taxon>
        <taxon>Lysobacteraceae</taxon>
        <taxon>Xylella</taxon>
    </lineage>
</organism>
<dbReference type="Proteomes" id="UP001430701">
    <property type="component" value="Unassembled WGS sequence"/>
</dbReference>
<evidence type="ECO:0000313" key="1">
    <source>
        <dbReference type="EMBL" id="MCD8472366.1"/>
    </source>
</evidence>
<name>A0ABS8TTH9_9GAMM</name>
<reference evidence="1" key="1">
    <citation type="submission" date="2021-11" db="EMBL/GenBank/DDBJ databases">
        <title>Genome sequence of Xylella taiwanensis PLS432.</title>
        <authorList>
            <person name="Weng L.-W."/>
            <person name="Su C.-C."/>
            <person name="Tsai C.-W."/>
            <person name="Kuo C.-H."/>
        </authorList>
    </citation>
    <scope>NUCLEOTIDE SEQUENCE</scope>
    <source>
        <strain evidence="1">PLS432</strain>
    </source>
</reference>
<dbReference type="RefSeq" id="WP_160165126.1">
    <property type="nucleotide sequence ID" value="NZ_CP053627.1"/>
</dbReference>
<comment type="caution">
    <text evidence="1">The sequence shown here is derived from an EMBL/GenBank/DDBJ whole genome shotgun (WGS) entry which is preliminary data.</text>
</comment>
<sequence length="68" mass="7631">MLQGIPAQADDRLDEQMYFGRRVSAVIGHRVRVPAVRAVVIRLGWVTGVDGPWALTALYGHRVLWGLY</sequence>